<dbReference type="EMBL" id="BJXK01000001">
    <property type="protein sequence ID" value="GEM77833.1"/>
    <property type="molecule type" value="Genomic_DNA"/>
</dbReference>
<dbReference type="AlphaFoldDB" id="A0A511QKI0"/>
<evidence type="ECO:0000313" key="1">
    <source>
        <dbReference type="EMBL" id="GEM77833.1"/>
    </source>
</evidence>
<dbReference type="Proteomes" id="UP000321113">
    <property type="component" value="Unassembled WGS sequence"/>
</dbReference>
<accession>A0A511QKI0</accession>
<reference evidence="1 2" key="1">
    <citation type="submission" date="2019-07" db="EMBL/GenBank/DDBJ databases">
        <title>Whole genome shotgun sequence of Vibrio superstes NBRC 103154.</title>
        <authorList>
            <person name="Hosoyama A."/>
            <person name="Uohara A."/>
            <person name="Ohji S."/>
            <person name="Ichikawa N."/>
        </authorList>
    </citation>
    <scope>NUCLEOTIDE SEQUENCE [LARGE SCALE GENOMIC DNA]</scope>
    <source>
        <strain evidence="1 2">NBRC 103154</strain>
    </source>
</reference>
<sequence>MHFERLKDLHRSVREQHPVSLSVRVHRALSWLSKAESSEDLDSQFIFYWIAFNAAYAQHIDRSILLSERSKFQQFLTKIVDLDESKSISNFIWQEYSNTIRIVLNNEFIFESYWDAQNGSISEEQWKIQRTESVSSSHRALSSGKTDKVLSIIFNRLYTLRNQLLHGGATWNSQVNRQQIEDCTALLASFVPMVIEIMINNPHELWGEPIYPVVR</sequence>
<dbReference type="OrthoDB" id="1425096at2"/>
<name>A0A511QKI0_9VIBR</name>
<comment type="caution">
    <text evidence="1">The sequence shown here is derived from an EMBL/GenBank/DDBJ whole genome shotgun (WGS) entry which is preliminary data.</text>
</comment>
<gene>
    <name evidence="1" type="ORF">VSU01S_00780</name>
</gene>
<dbReference type="RefSeq" id="WP_119008977.1">
    <property type="nucleotide sequence ID" value="NZ_BJXK01000001.1"/>
</dbReference>
<evidence type="ECO:0000313" key="2">
    <source>
        <dbReference type="Proteomes" id="UP000321113"/>
    </source>
</evidence>
<proteinExistence type="predicted"/>
<organism evidence="1 2">
    <name type="scientific">Vibrio superstes NBRC 103154</name>
    <dbReference type="NCBI Taxonomy" id="1219062"/>
    <lineage>
        <taxon>Bacteria</taxon>
        <taxon>Pseudomonadati</taxon>
        <taxon>Pseudomonadota</taxon>
        <taxon>Gammaproteobacteria</taxon>
        <taxon>Vibrionales</taxon>
        <taxon>Vibrionaceae</taxon>
        <taxon>Vibrio</taxon>
    </lineage>
</organism>
<keyword evidence="2" id="KW-1185">Reference proteome</keyword>
<protein>
    <submittedName>
        <fullName evidence="1">Uncharacterized protein</fullName>
    </submittedName>
</protein>